<dbReference type="Proteomes" id="UP000094622">
    <property type="component" value="Unassembled WGS sequence"/>
</dbReference>
<keyword evidence="2" id="KW-1185">Reference proteome</keyword>
<evidence type="ECO:0000313" key="2">
    <source>
        <dbReference type="Proteomes" id="UP000094622"/>
    </source>
</evidence>
<dbReference type="Gene3D" id="3.30.2000.30">
    <property type="match status" value="1"/>
</dbReference>
<dbReference type="EMBL" id="MCRJ01000128">
    <property type="protein sequence ID" value="ODN68845.1"/>
    <property type="molecule type" value="Genomic_DNA"/>
</dbReference>
<reference evidence="1 2" key="1">
    <citation type="submission" date="2016-07" db="EMBL/GenBank/DDBJ databases">
        <title>Draft Genome Sequence of Methylobrevis pamukkalensis PK2.</title>
        <authorList>
            <person name="Vasilenko O.V."/>
            <person name="Doronina N.V."/>
            <person name="Shmareva M.N."/>
            <person name="Tarlachkov S.V."/>
            <person name="Mustakhimov I."/>
            <person name="Trotsenko Y.A."/>
        </authorList>
    </citation>
    <scope>NUCLEOTIDE SEQUENCE [LARGE SCALE GENOMIC DNA]</scope>
    <source>
        <strain evidence="1 2">PK2</strain>
    </source>
</reference>
<protein>
    <recommendedName>
        <fullName evidence="3">DUF3168 domain-containing protein</fullName>
    </recommendedName>
</protein>
<evidence type="ECO:0008006" key="3">
    <source>
        <dbReference type="Google" id="ProtNLM"/>
    </source>
</evidence>
<dbReference type="InterPro" id="IPR053745">
    <property type="entry name" value="Viral_Tail_Comp_sf"/>
</dbReference>
<comment type="caution">
    <text evidence="1">The sequence shown here is derived from an EMBL/GenBank/DDBJ whole genome shotgun (WGS) entry which is preliminary data.</text>
</comment>
<organism evidence="1 2">
    <name type="scientific">Methylobrevis pamukkalensis</name>
    <dbReference type="NCBI Taxonomy" id="1439726"/>
    <lineage>
        <taxon>Bacteria</taxon>
        <taxon>Pseudomonadati</taxon>
        <taxon>Pseudomonadota</taxon>
        <taxon>Alphaproteobacteria</taxon>
        <taxon>Hyphomicrobiales</taxon>
        <taxon>Pleomorphomonadaceae</taxon>
        <taxon>Methylobrevis</taxon>
    </lineage>
</organism>
<dbReference type="AlphaFoldDB" id="A0A1E3GY47"/>
<accession>A0A1E3GY47</accession>
<dbReference type="Pfam" id="PF11367">
    <property type="entry name" value="Tail_completion_gp17"/>
    <property type="match status" value="1"/>
</dbReference>
<gene>
    <name evidence="1" type="ORF">A6302_03850</name>
</gene>
<dbReference type="InterPro" id="IPR021508">
    <property type="entry name" value="Gp17-like"/>
</dbReference>
<sequence length="137" mass="14477">MTEASLAVQKAIGDRLAAAAEVTAIVPAGDIADRGGRPARFPSITIGDAQALDAGLDLKRRHVIVAATLHLWLAEPGLARVKALAGAVKRALRPRFTTSDGYQIADLKVEGVRFLRDPDGQHSHGVVDVEALVKEPT</sequence>
<name>A0A1E3GY47_9HYPH</name>
<proteinExistence type="predicted"/>
<evidence type="ECO:0000313" key="1">
    <source>
        <dbReference type="EMBL" id="ODN68845.1"/>
    </source>
</evidence>